<keyword evidence="3" id="KW-1185">Reference proteome</keyword>
<dbReference type="AlphaFoldDB" id="A0A813EIV6"/>
<evidence type="ECO:0000313" key="2">
    <source>
        <dbReference type="EMBL" id="CAE8600258.1"/>
    </source>
</evidence>
<comment type="caution">
    <text evidence="2">The sequence shown here is derived from an EMBL/GenBank/DDBJ whole genome shotgun (WGS) entry which is preliminary data.</text>
</comment>
<proteinExistence type="predicted"/>
<accession>A0A813EIV6</accession>
<name>A0A813EIV6_POLGL</name>
<dbReference type="Proteomes" id="UP000654075">
    <property type="component" value="Unassembled WGS sequence"/>
</dbReference>
<evidence type="ECO:0000313" key="3">
    <source>
        <dbReference type="Proteomes" id="UP000654075"/>
    </source>
</evidence>
<feature type="region of interest" description="Disordered" evidence="1">
    <location>
        <begin position="98"/>
        <end position="129"/>
    </location>
</feature>
<organism evidence="2 3">
    <name type="scientific">Polarella glacialis</name>
    <name type="common">Dinoflagellate</name>
    <dbReference type="NCBI Taxonomy" id="89957"/>
    <lineage>
        <taxon>Eukaryota</taxon>
        <taxon>Sar</taxon>
        <taxon>Alveolata</taxon>
        <taxon>Dinophyceae</taxon>
        <taxon>Suessiales</taxon>
        <taxon>Suessiaceae</taxon>
        <taxon>Polarella</taxon>
    </lineage>
</organism>
<evidence type="ECO:0000256" key="1">
    <source>
        <dbReference type="SAM" id="MobiDB-lite"/>
    </source>
</evidence>
<protein>
    <submittedName>
        <fullName evidence="2">Uncharacterized protein</fullName>
    </submittedName>
</protein>
<feature type="non-terminal residue" evidence="2">
    <location>
        <position position="1"/>
    </location>
</feature>
<gene>
    <name evidence="2" type="ORF">PGLA1383_LOCUS18591</name>
</gene>
<dbReference type="EMBL" id="CAJNNV010011981">
    <property type="protein sequence ID" value="CAE8600258.1"/>
    <property type="molecule type" value="Genomic_DNA"/>
</dbReference>
<sequence length="143" mass="15813">LNDIFELLTEQELTLSRWQGMVVLTSCIGDFVCSLVAVEMWRVLHGMVSFQRPLPVTAATHLTRDPLEALRQLPAHRPVSERRSSAARDAFVRNLSLPSTPVLKPSSRPPSFRSTMPQPCHEGASAGVDGSSKNWFKNVFGQG</sequence>
<reference evidence="2" key="1">
    <citation type="submission" date="2021-02" db="EMBL/GenBank/DDBJ databases">
        <authorList>
            <person name="Dougan E. K."/>
            <person name="Rhodes N."/>
            <person name="Thang M."/>
            <person name="Chan C."/>
        </authorList>
    </citation>
    <scope>NUCLEOTIDE SEQUENCE</scope>
</reference>